<dbReference type="Pfam" id="PF13031">
    <property type="entry name" value="DUF3892"/>
    <property type="match status" value="1"/>
</dbReference>
<dbReference type="Proteomes" id="UP000023566">
    <property type="component" value="Chromosome"/>
</dbReference>
<comment type="caution">
    <text evidence="1">The sequence shown here is derived from an EMBL/GenBank/DDBJ whole genome shotgun (WGS) entry which is preliminary data.</text>
</comment>
<dbReference type="RefSeq" id="WP_043904559.1">
    <property type="nucleotide sequence ID" value="NZ_CM002692.1"/>
</dbReference>
<accession>A0ABC9VFT9</accession>
<proteinExistence type="predicted"/>
<evidence type="ECO:0000313" key="1">
    <source>
        <dbReference type="EMBL" id="EZP77442.1"/>
    </source>
</evidence>
<protein>
    <recommendedName>
        <fullName evidence="3">DUF3892 domain-containing protein</fullName>
    </recommendedName>
</protein>
<dbReference type="EMBL" id="AOTZ01000004">
    <property type="protein sequence ID" value="EZP77442.1"/>
    <property type="molecule type" value="Genomic_DNA"/>
</dbReference>
<keyword evidence="2" id="KW-1185">Reference proteome</keyword>
<evidence type="ECO:0008006" key="3">
    <source>
        <dbReference type="Google" id="ProtNLM"/>
    </source>
</evidence>
<dbReference type="InterPro" id="IPR024997">
    <property type="entry name" value="DUF3892"/>
</dbReference>
<evidence type="ECO:0000313" key="2">
    <source>
        <dbReference type="Proteomes" id="UP000023566"/>
    </source>
</evidence>
<name>A0ABC9VFT9_9BACL</name>
<organism evidence="1 2">
    <name type="scientific">Parageobacillus genomosp. 1</name>
    <dbReference type="NCBI Taxonomy" id="1295642"/>
    <lineage>
        <taxon>Bacteria</taxon>
        <taxon>Bacillati</taxon>
        <taxon>Bacillota</taxon>
        <taxon>Bacilli</taxon>
        <taxon>Bacillales</taxon>
        <taxon>Anoxybacillaceae</taxon>
        <taxon>Parageobacillus</taxon>
    </lineage>
</organism>
<sequence length="75" mass="8540">MTINEQETFAPVPKNHQGDIISLKTSTGRVLSYRKALREVESGAIRGFHVVNERYIRSNPDEDAPNNLDHLPTFF</sequence>
<dbReference type="AlphaFoldDB" id="A0ABC9VFT9"/>
<reference evidence="1 2" key="1">
    <citation type="journal article" date="2014" name="Appl. Microbiol. Biotechnol.">
        <title>Transformable facultative thermophile Geobacillus stearothermophilus NUB3621 as a host strain for metabolic engineering.</title>
        <authorList>
            <person name="Blanchard K."/>
            <person name="Robic S."/>
            <person name="Matsumura I."/>
        </authorList>
    </citation>
    <scope>NUCLEOTIDE SEQUENCE [LARGE SCALE GENOMIC DNA]</scope>
    <source>
        <strain evidence="1 2">NUB3621</strain>
    </source>
</reference>
<gene>
    <name evidence="1" type="ORF">H839_07394</name>
</gene>